<proteinExistence type="inferred from homology"/>
<sequence>MPPPRGAWNPIECAGDYTTTKSVYNDTYPAIDPTKADQSGKAIFVSGASKGLGKAMAISFAKAGASRIAIGARSDLSTTENEARAAAMEAGRSEPQILKLKLDITDQESVDAAAKLVEREFGSVDVVINNAGIMDGRGSVAEMDANLRGAYLITRAFLPLLLKSDLKTLITVSSVGAHCITPGLSAYQTSKLAVLRFTEFVAAEYRDQGITAFAMHPGNILTDIVGNGVTVTDQYCPNLDTDVSTGMDPKLKAVFTETPQICADSMVYLSKERREWLSGRYVNTCWDLEELCSDPLRKRIVKGDMLKVKLVVPNEDSRGGV</sequence>
<dbReference type="PANTHER" id="PTHR42760">
    <property type="entry name" value="SHORT-CHAIN DEHYDROGENASES/REDUCTASES FAMILY MEMBER"/>
    <property type="match status" value="1"/>
</dbReference>
<dbReference type="Gene3D" id="3.40.50.720">
    <property type="entry name" value="NAD(P)-binding Rossmann-like Domain"/>
    <property type="match status" value="1"/>
</dbReference>
<dbReference type="RefSeq" id="XP_047759726.1">
    <property type="nucleotide sequence ID" value="XM_047907362.1"/>
</dbReference>
<dbReference type="EMBL" id="CP090165">
    <property type="protein sequence ID" value="UJO15360.1"/>
    <property type="molecule type" value="Genomic_DNA"/>
</dbReference>
<dbReference type="SUPFAM" id="SSF51735">
    <property type="entry name" value="NAD(P)-binding Rossmann-fold domains"/>
    <property type="match status" value="1"/>
</dbReference>
<evidence type="ECO:0000256" key="3">
    <source>
        <dbReference type="RuleBase" id="RU000363"/>
    </source>
</evidence>
<evidence type="ECO:0000313" key="5">
    <source>
        <dbReference type="Proteomes" id="UP000756132"/>
    </source>
</evidence>
<keyword evidence="2" id="KW-0560">Oxidoreductase</keyword>
<dbReference type="GO" id="GO:0016616">
    <property type="term" value="F:oxidoreductase activity, acting on the CH-OH group of donors, NAD or NADP as acceptor"/>
    <property type="evidence" value="ECO:0007669"/>
    <property type="project" value="TreeGrafter"/>
</dbReference>
<evidence type="ECO:0000313" key="4">
    <source>
        <dbReference type="EMBL" id="UJO15360.1"/>
    </source>
</evidence>
<dbReference type="InterPro" id="IPR002347">
    <property type="entry name" value="SDR_fam"/>
</dbReference>
<dbReference type="CDD" id="cd05233">
    <property type="entry name" value="SDR_c"/>
    <property type="match status" value="1"/>
</dbReference>
<dbReference type="AlphaFoldDB" id="A0A9Q8P6P7"/>
<protein>
    <submittedName>
        <fullName evidence="4">Short chain dehydrogenase citE</fullName>
    </submittedName>
</protein>
<organism evidence="4 5">
    <name type="scientific">Passalora fulva</name>
    <name type="common">Tomato leaf mold</name>
    <name type="synonym">Cladosporium fulvum</name>
    <dbReference type="NCBI Taxonomy" id="5499"/>
    <lineage>
        <taxon>Eukaryota</taxon>
        <taxon>Fungi</taxon>
        <taxon>Dikarya</taxon>
        <taxon>Ascomycota</taxon>
        <taxon>Pezizomycotina</taxon>
        <taxon>Dothideomycetes</taxon>
        <taxon>Dothideomycetidae</taxon>
        <taxon>Mycosphaerellales</taxon>
        <taxon>Mycosphaerellaceae</taxon>
        <taxon>Fulvia</taxon>
    </lineage>
</organism>
<dbReference type="PRINTS" id="PR00080">
    <property type="entry name" value="SDRFAMILY"/>
</dbReference>
<name>A0A9Q8P6P7_PASFU</name>
<dbReference type="PANTHER" id="PTHR42760:SF37">
    <property type="entry name" value="CLAVALDEHYDE DEHYDROGENASE"/>
    <property type="match status" value="1"/>
</dbReference>
<dbReference type="Proteomes" id="UP000756132">
    <property type="component" value="Chromosome 3"/>
</dbReference>
<comment type="similarity">
    <text evidence="1 3">Belongs to the short-chain dehydrogenases/reductases (SDR) family.</text>
</comment>
<dbReference type="OrthoDB" id="1933717at2759"/>
<reference evidence="4" key="1">
    <citation type="submission" date="2021-12" db="EMBL/GenBank/DDBJ databases">
        <authorList>
            <person name="Zaccaron A."/>
            <person name="Stergiopoulos I."/>
        </authorList>
    </citation>
    <scope>NUCLEOTIDE SEQUENCE</scope>
    <source>
        <strain evidence="4">Race5_Kim</strain>
    </source>
</reference>
<dbReference type="PRINTS" id="PR00081">
    <property type="entry name" value="GDHRDH"/>
</dbReference>
<reference evidence="4" key="2">
    <citation type="journal article" date="2022" name="Microb. Genom.">
        <title>A chromosome-scale genome assembly of the tomato pathogen Cladosporium fulvum reveals a compartmentalized genome architecture and the presence of a dispensable chromosome.</title>
        <authorList>
            <person name="Zaccaron A.Z."/>
            <person name="Chen L.H."/>
            <person name="Samaras A."/>
            <person name="Stergiopoulos I."/>
        </authorList>
    </citation>
    <scope>NUCLEOTIDE SEQUENCE</scope>
    <source>
        <strain evidence="4">Race5_Kim</strain>
    </source>
</reference>
<dbReference type="KEGG" id="ffu:CLAFUR5_08214"/>
<evidence type="ECO:0000256" key="2">
    <source>
        <dbReference type="ARBA" id="ARBA00023002"/>
    </source>
</evidence>
<dbReference type="Pfam" id="PF00106">
    <property type="entry name" value="adh_short"/>
    <property type="match status" value="1"/>
</dbReference>
<dbReference type="GeneID" id="71988092"/>
<accession>A0A9Q8P6P7</accession>
<evidence type="ECO:0000256" key="1">
    <source>
        <dbReference type="ARBA" id="ARBA00006484"/>
    </source>
</evidence>
<keyword evidence="5" id="KW-1185">Reference proteome</keyword>
<dbReference type="InterPro" id="IPR036291">
    <property type="entry name" value="NAD(P)-bd_dom_sf"/>
</dbReference>
<gene>
    <name evidence="4" type="ORF">CLAFUR5_08214</name>
</gene>